<dbReference type="InterPro" id="IPR027417">
    <property type="entry name" value="P-loop_NTPase"/>
</dbReference>
<dbReference type="InterPro" id="IPR013496">
    <property type="entry name" value="CHP02680"/>
</dbReference>
<dbReference type="Pfam" id="PF13558">
    <property type="entry name" value="SbcC_Walker_B"/>
    <property type="match status" value="1"/>
</dbReference>
<evidence type="ECO:0000256" key="1">
    <source>
        <dbReference type="SAM" id="Coils"/>
    </source>
</evidence>
<feature type="coiled-coil region" evidence="1">
    <location>
        <begin position="301"/>
        <end position="371"/>
    </location>
</feature>
<feature type="coiled-coil region" evidence="1">
    <location>
        <begin position="868"/>
        <end position="895"/>
    </location>
</feature>
<sequence length="1363" mass="148576">MSATLPRPTAERWKPLRAGLIDVFYYDVEEFWFRDGRLLLRGNNGTGKSKVLALLLPFLLDADLSAHRVEPDADPRKRMEWNLLLGGVHPHPERVGYTWLEFGRCDSNGAEHYRTIGCGMKAVAGRGVTPWFFVTQARVGADLHLVDAHRTPLTKDRLTDALGEAGQRYDKARDYRRAVDETLFGLGEQRYGALVDLLIQLRQPQLSKRPTEAALSNALTESLPPLGQAILADVAEAFRSLEEDRVELADMREAMVVATAFLDHYRNYARVATRRKAEGARTTQSRYEKLGRELGDANRSHAAAVEELADVDARLESVRAEEANLLEHQRGLHDSKAMNASRDLENARQRAEKARSIAADLEVQREGAEADQIRLHQRFERAHSDLDKARDARTSARDAARRDALGAAVEASHAALDSRLDSNGATELRRATASLVARQKSAVEHIATRISAVENAHRDLLEARGRRTELDERAAELADRRTSADEAVSSAAADYLRATREHLTSATELVLGDLDDVLDELAEWAQTLGGDNPLVARAERYVRTVIEQLAREDADAGAAEAQYRDAVAELTAELARLEAGETAAPPRRHTVDIDVAHERTGAPLWRLVEFRLDVDESDRAGLEAALEAAGVLDAWVTGDGDLVTAGEVVVTSADPARGRTLADALSPALDPDAAVPAAAVAGILDAIGLGSQSTHHSWVDVAGTFRLGVLSGAWQKSEPQYVGAGAREAARRRRIALLHIDIEAAAARVAAVEAVRARLGRRRAVVDAEFEELPRDGNVRAAHEVLARLGQEFAALQIAVDKASAAIDVAHASHGARAVELEADALDSGLPIARDALTEIAERLGDYRVSAERLFATAEAFSAAAAAEEGARGDLERATARFAELQERVADERREADGAAEYVRTLHANVGAEVAQLQTALHQVAAELRANTLARKAAGVARDGWLEKRGRADEARRLLTEQIELAAAERSAATETLRHFASTGLIRVAAPDLDYPDPAEEWAPNPTVLLARSIDAALESVAYDEKTFERLQARVSAEHKSMGDVLSRQGNSTSAQPVGDSIVVDVMFRGKATTVPELAATLAAEVSDRSRLLSEREREILENHLVSEVASTLQELIATAEQHVARMNHELDARPTSTGMRLRLHWESREDAPPGAAIAWRQLRQTADAWNEADRSAVGGFLQGEIERVRADRVGGTWLEHLVEALDYRRWNRFVIKRHQNGQWRPAVGPSSGGEGALVASVPLFAAASAHYSSAGNPHAPRLVTLDEAFAGVDDNARAKYLGLLAAFDLDVVMTSEREWGCYREVPGLAIAHLSRIDGVDAVLVTNWEWDGQVRRPVDRAVPALAAAEVAEPSTQDGLWQTD</sequence>
<gene>
    <name evidence="3" type="ORF">ACHIPV_08350</name>
    <name evidence="2" type="ORF">ACHIRB_15520</name>
</gene>
<organism evidence="2 5">
    <name type="scientific">Antrihabitans spumae</name>
    <dbReference type="NCBI Taxonomy" id="3373370"/>
    <lineage>
        <taxon>Bacteria</taxon>
        <taxon>Bacillati</taxon>
        <taxon>Actinomycetota</taxon>
        <taxon>Actinomycetes</taxon>
        <taxon>Mycobacteriales</taxon>
        <taxon>Nocardiaceae</taxon>
        <taxon>Antrihabitans</taxon>
    </lineage>
</organism>
<protein>
    <submittedName>
        <fullName evidence="2">TIGR02680 family protein</fullName>
    </submittedName>
</protein>
<dbReference type="RefSeq" id="WP_395124067.1">
    <property type="nucleotide sequence ID" value="NZ_JBIMSN010000062.1"/>
</dbReference>
<comment type="caution">
    <text evidence="2">The sequence shown here is derived from an EMBL/GenBank/DDBJ whole genome shotgun (WGS) entry which is preliminary data.</text>
</comment>
<proteinExistence type="predicted"/>
<evidence type="ECO:0000313" key="2">
    <source>
        <dbReference type="EMBL" id="MFH5229972.1"/>
    </source>
</evidence>
<dbReference type="EMBL" id="JBIMSP010000009">
    <property type="protein sequence ID" value="MFH5241897.1"/>
    <property type="molecule type" value="Genomic_DNA"/>
</dbReference>
<reference evidence="4 5" key="1">
    <citation type="submission" date="2024-10" db="EMBL/GenBank/DDBJ databases">
        <authorList>
            <person name="Riesco R."/>
        </authorList>
    </citation>
    <scope>NUCLEOTIDE SEQUENCE [LARGE SCALE GENOMIC DNA]</scope>
    <source>
        <strain evidence="3 4">NCIMB 15448</strain>
        <strain evidence="2 5">NCIMB 15450</strain>
    </source>
</reference>
<evidence type="ECO:0000313" key="5">
    <source>
        <dbReference type="Proteomes" id="UP001609219"/>
    </source>
</evidence>
<keyword evidence="1" id="KW-0175">Coiled coil</keyword>
<dbReference type="SUPFAM" id="SSF52540">
    <property type="entry name" value="P-loop containing nucleoside triphosphate hydrolases"/>
    <property type="match status" value="1"/>
</dbReference>
<dbReference type="Proteomes" id="UP001609176">
    <property type="component" value="Unassembled WGS sequence"/>
</dbReference>
<dbReference type="EMBL" id="JBIMSN010000062">
    <property type="protein sequence ID" value="MFH5229972.1"/>
    <property type="molecule type" value="Genomic_DNA"/>
</dbReference>
<keyword evidence="5" id="KW-1185">Reference proteome</keyword>
<dbReference type="NCBIfam" id="TIGR02680">
    <property type="entry name" value="TIGR02680 family protein"/>
    <property type="match status" value="1"/>
</dbReference>
<accession>A0ABW7K4K1</accession>
<name>A0ABW7K4K1_9NOCA</name>
<evidence type="ECO:0000313" key="4">
    <source>
        <dbReference type="Proteomes" id="UP001609176"/>
    </source>
</evidence>
<dbReference type="Proteomes" id="UP001609219">
    <property type="component" value="Unassembled WGS sequence"/>
</dbReference>
<evidence type="ECO:0000313" key="3">
    <source>
        <dbReference type="EMBL" id="MFH5241897.1"/>
    </source>
</evidence>